<comment type="caution">
    <text evidence="1">The sequence shown here is derived from an EMBL/GenBank/DDBJ whole genome shotgun (WGS) entry which is preliminary data.</text>
</comment>
<protein>
    <submittedName>
        <fullName evidence="1">Uncharacterized protein</fullName>
    </submittedName>
</protein>
<dbReference type="Proteomes" id="UP000005954">
    <property type="component" value="Unassembled WGS sequence"/>
</dbReference>
<dbReference type="AlphaFoldDB" id="A3SLX2"/>
<keyword evidence="2" id="KW-1185">Reference proteome</keyword>
<evidence type="ECO:0000313" key="1">
    <source>
        <dbReference type="EMBL" id="EAP78353.1"/>
    </source>
</evidence>
<sequence length="41" mass="4666">MRCNTAVQSICPPGNAQPEQPFFARRRIDKKFAVFTSLLIL</sequence>
<proteinExistence type="predicted"/>
<gene>
    <name evidence="1" type="ORF">ISM_08650</name>
</gene>
<name>A3SLX2_ROSNI</name>
<dbReference type="HOGENOM" id="CLU_3276075_0_0_5"/>
<organism evidence="1 2">
    <name type="scientific">Roseovarius nubinhibens (strain ATCC BAA-591 / DSM 15170 / ISM)</name>
    <dbReference type="NCBI Taxonomy" id="89187"/>
    <lineage>
        <taxon>Bacteria</taxon>
        <taxon>Pseudomonadati</taxon>
        <taxon>Pseudomonadota</taxon>
        <taxon>Alphaproteobacteria</taxon>
        <taxon>Rhodobacterales</taxon>
        <taxon>Roseobacteraceae</taxon>
        <taxon>Roseovarius</taxon>
    </lineage>
</organism>
<evidence type="ECO:0000313" key="2">
    <source>
        <dbReference type="Proteomes" id="UP000005954"/>
    </source>
</evidence>
<reference evidence="1 2" key="1">
    <citation type="submission" date="2005-12" db="EMBL/GenBank/DDBJ databases">
        <authorList>
            <person name="Moran M.A."/>
            <person name="Ferriera S."/>
            <person name="Johnson J."/>
            <person name="Kravitz S."/>
            <person name="Halpern A."/>
            <person name="Remington K."/>
            <person name="Beeson K."/>
            <person name="Tran B."/>
            <person name="Rogers Y.-H."/>
            <person name="Friedman R."/>
            <person name="Venter J.C."/>
        </authorList>
    </citation>
    <scope>NUCLEOTIDE SEQUENCE [LARGE SCALE GENOMIC DNA]</scope>
    <source>
        <strain evidence="2">ATCC BAA-591 / DSM 15170 / ISM</strain>
    </source>
</reference>
<dbReference type="EMBL" id="AALY01000001">
    <property type="protein sequence ID" value="EAP78353.1"/>
    <property type="molecule type" value="Genomic_DNA"/>
</dbReference>
<accession>A3SLX2</accession>